<dbReference type="GO" id="GO:0005930">
    <property type="term" value="C:axoneme"/>
    <property type="evidence" value="ECO:0007669"/>
    <property type="project" value="UniProtKB-ARBA"/>
</dbReference>
<sequence>MAGNPENPIGVPQLELEATIGFEGRILGGLKVHPDRQHLVYALGCTVVIEDIQSGKQEFLTGHTNDVTCITISKSGRYIASGQLTYMGFKADVIIWDFETRSLHARLVLHKVKVEALVFSPNDAFLVSLGGQDDGAVVVWNVARKEAICGSPAQVESAGVTHCVAYANNDEFLFVTGGNHTLRVWELDVENRKIRPTDVNMGQVKRVVKCIEMLDDDKFFYCGTTTGDIIAINTQTRLFQHVGPAKELFSQGISSLAILKTGEVICGAGDGTVSVCGTLDQKFKRTKRMQKLDGPVTSLALRGQGHQFFAGTGKSHIYKFNLTEFTHELINTCHYSAVNDVSFAFGRSDLFVTCCYQDIRVWHLESNKELLRITVPNMTCNAVECARDGHSIVSAWDDGKIRTFYPESGRVMYTIENAHNKGVTALALTSDCRHIISGGGEGQVRIWEISEGYTMKGARITTRLVEALKEHKGSVTCIRIRKNDSECVSASTDGTCIIWDLK</sequence>
<evidence type="ECO:0000256" key="11">
    <source>
        <dbReference type="ARBA" id="ARBA00046056"/>
    </source>
</evidence>
<dbReference type="FunFam" id="2.130.10.10:FF:001320">
    <property type="entry name" value="Predicted protein"/>
    <property type="match status" value="1"/>
</dbReference>
<dbReference type="AlphaFoldDB" id="A0A7J7JBK7"/>
<dbReference type="InterPro" id="IPR055439">
    <property type="entry name" value="Beta-prop_EML_1st"/>
</dbReference>
<evidence type="ECO:0000256" key="4">
    <source>
        <dbReference type="ARBA" id="ARBA00022574"/>
    </source>
</evidence>
<evidence type="ECO:0000256" key="5">
    <source>
        <dbReference type="ARBA" id="ARBA00022737"/>
    </source>
</evidence>
<dbReference type="InterPro" id="IPR050630">
    <property type="entry name" value="WD_repeat_EMAP"/>
</dbReference>
<evidence type="ECO:0000313" key="16">
    <source>
        <dbReference type="Proteomes" id="UP000593567"/>
    </source>
</evidence>
<evidence type="ECO:0000256" key="7">
    <source>
        <dbReference type="ARBA" id="ARBA00023069"/>
    </source>
</evidence>
<comment type="subunit">
    <text evidence="12">Microtubule inner protein component of sperm flagellar doublet microtubules. Interacts with BRCA2. Interacts with the CCT chaperonin complex. Interacts with HSP70. Interacts with AK8. Interacts with CFAP45. Interacts with DNAI1. Interacts with IQDC.</text>
</comment>
<evidence type="ECO:0000256" key="2">
    <source>
        <dbReference type="ARBA" id="ARBA00004496"/>
    </source>
</evidence>
<dbReference type="SUPFAM" id="SSF50960">
    <property type="entry name" value="TolB, C-terminal domain"/>
    <property type="match status" value="1"/>
</dbReference>
<dbReference type="InterPro" id="IPR019775">
    <property type="entry name" value="WD40_repeat_CS"/>
</dbReference>
<comment type="function">
    <text evidence="11">Microtubule inner protein (MIP) part of the dynein-decorated doublet microtubules (DMTs) in cilia axoneme. Important for proper ciliary and flagellar beating. May act in cooperation with CFAP45 and axonemal dynein subunit DNAH11. May play a role in cell growth and/or survival.</text>
</comment>
<keyword evidence="3" id="KW-0963">Cytoplasm</keyword>
<dbReference type="SUPFAM" id="SSF50998">
    <property type="entry name" value="Quinoprotein alcohol dehydrogenase-like"/>
    <property type="match status" value="1"/>
</dbReference>
<keyword evidence="7" id="KW-0969">Cilium</keyword>
<evidence type="ECO:0000256" key="9">
    <source>
        <dbReference type="ARBA" id="ARBA00029456"/>
    </source>
</evidence>
<keyword evidence="4 13" id="KW-0853">WD repeat</keyword>
<reference evidence="15" key="1">
    <citation type="submission" date="2020-06" db="EMBL/GenBank/DDBJ databases">
        <title>Draft genome of Bugula neritina, a colonial animal packing powerful symbionts and potential medicines.</title>
        <authorList>
            <person name="Rayko M."/>
        </authorList>
    </citation>
    <scope>NUCLEOTIDE SEQUENCE [LARGE SCALE GENOMIC DNA]</scope>
    <source>
        <strain evidence="15">Kwan_BN1</strain>
    </source>
</reference>
<dbReference type="InterPro" id="IPR015943">
    <property type="entry name" value="WD40/YVTN_repeat-like_dom_sf"/>
</dbReference>
<feature type="repeat" description="WD" evidence="13">
    <location>
        <begin position="416"/>
        <end position="457"/>
    </location>
</feature>
<evidence type="ECO:0000256" key="13">
    <source>
        <dbReference type="PROSITE-ProRule" id="PRU00221"/>
    </source>
</evidence>
<evidence type="ECO:0000256" key="10">
    <source>
        <dbReference type="ARBA" id="ARBA00029552"/>
    </source>
</evidence>
<feature type="domain" description="EML-like first beta-propeller" evidence="14">
    <location>
        <begin position="56"/>
        <end position="319"/>
    </location>
</feature>
<comment type="subcellular location">
    <subcellularLocation>
        <location evidence="1">Cell projection</location>
        <location evidence="1">Cilium</location>
        <location evidence="1">Flagellum</location>
    </subcellularLocation>
    <subcellularLocation>
        <location evidence="2">Cytoplasm</location>
    </subcellularLocation>
</comment>
<keyword evidence="8" id="KW-0966">Cell projection</keyword>
<evidence type="ECO:0000313" key="15">
    <source>
        <dbReference type="EMBL" id="KAF6023377.1"/>
    </source>
</evidence>
<dbReference type="Pfam" id="PF00400">
    <property type="entry name" value="WD40"/>
    <property type="match status" value="2"/>
</dbReference>
<dbReference type="PROSITE" id="PS50082">
    <property type="entry name" value="WD_REPEATS_2"/>
    <property type="match status" value="2"/>
</dbReference>
<dbReference type="SMART" id="SM00320">
    <property type="entry name" value="WD40"/>
    <property type="match status" value="9"/>
</dbReference>
<dbReference type="OrthoDB" id="6252103at2759"/>
<name>A0A7J7JBK7_BUGNE</name>
<dbReference type="InterPro" id="IPR001680">
    <property type="entry name" value="WD40_rpt"/>
</dbReference>
<keyword evidence="5" id="KW-0677">Repeat</keyword>
<protein>
    <recommendedName>
        <fullName evidence="10">Cilia- and flagella-associated protein 52</fullName>
    </recommendedName>
</protein>
<gene>
    <name evidence="15" type="ORF">EB796_018319</name>
</gene>
<keyword evidence="6" id="KW-0282">Flagellum</keyword>
<dbReference type="PROSITE" id="PS50294">
    <property type="entry name" value="WD_REPEATS_REGION"/>
    <property type="match status" value="2"/>
</dbReference>
<evidence type="ECO:0000256" key="8">
    <source>
        <dbReference type="ARBA" id="ARBA00023273"/>
    </source>
</evidence>
<comment type="caution">
    <text evidence="15">The sequence shown here is derived from an EMBL/GenBank/DDBJ whole genome shotgun (WGS) entry which is preliminary data.</text>
</comment>
<feature type="repeat" description="WD" evidence="13">
    <location>
        <begin position="468"/>
        <end position="502"/>
    </location>
</feature>
<evidence type="ECO:0000256" key="3">
    <source>
        <dbReference type="ARBA" id="ARBA00022490"/>
    </source>
</evidence>
<proteinExistence type="inferred from homology"/>
<dbReference type="Gene3D" id="2.130.10.10">
    <property type="entry name" value="YVTN repeat-like/Quinoprotein amine dehydrogenase"/>
    <property type="match status" value="2"/>
</dbReference>
<evidence type="ECO:0000259" key="14">
    <source>
        <dbReference type="Pfam" id="PF23409"/>
    </source>
</evidence>
<dbReference type="Proteomes" id="UP000593567">
    <property type="component" value="Unassembled WGS sequence"/>
</dbReference>
<evidence type="ECO:0000256" key="6">
    <source>
        <dbReference type="ARBA" id="ARBA00022846"/>
    </source>
</evidence>
<dbReference type="GO" id="GO:0031514">
    <property type="term" value="C:motile cilium"/>
    <property type="evidence" value="ECO:0007669"/>
    <property type="project" value="UniProtKB-SubCell"/>
</dbReference>
<organism evidence="15 16">
    <name type="scientific">Bugula neritina</name>
    <name type="common">Brown bryozoan</name>
    <name type="synonym">Sertularia neritina</name>
    <dbReference type="NCBI Taxonomy" id="10212"/>
    <lineage>
        <taxon>Eukaryota</taxon>
        <taxon>Metazoa</taxon>
        <taxon>Spiralia</taxon>
        <taxon>Lophotrochozoa</taxon>
        <taxon>Bryozoa</taxon>
        <taxon>Gymnolaemata</taxon>
        <taxon>Cheilostomatida</taxon>
        <taxon>Flustrina</taxon>
        <taxon>Buguloidea</taxon>
        <taxon>Bugulidae</taxon>
        <taxon>Bugula</taxon>
    </lineage>
</organism>
<dbReference type="InterPro" id="IPR011047">
    <property type="entry name" value="Quinoprotein_ADH-like_sf"/>
</dbReference>
<keyword evidence="16" id="KW-1185">Reference proteome</keyword>
<evidence type="ECO:0000256" key="1">
    <source>
        <dbReference type="ARBA" id="ARBA00004230"/>
    </source>
</evidence>
<evidence type="ECO:0000256" key="12">
    <source>
        <dbReference type="ARBA" id="ARBA00047117"/>
    </source>
</evidence>
<comment type="similarity">
    <text evidence="9">Belongs to the CFAP52 family.</text>
</comment>
<dbReference type="EMBL" id="VXIV02002724">
    <property type="protein sequence ID" value="KAF6023377.1"/>
    <property type="molecule type" value="Genomic_DNA"/>
</dbReference>
<dbReference type="PANTHER" id="PTHR13720:SF14">
    <property type="entry name" value="CILIA- AND FLAGELLA-ASSOCIATED PROTEIN 52"/>
    <property type="match status" value="1"/>
</dbReference>
<dbReference type="PANTHER" id="PTHR13720">
    <property type="entry name" value="WD-40 REPEAT PROTEIN"/>
    <property type="match status" value="1"/>
</dbReference>
<dbReference type="PROSITE" id="PS00678">
    <property type="entry name" value="WD_REPEATS_1"/>
    <property type="match status" value="1"/>
</dbReference>
<dbReference type="Pfam" id="PF23409">
    <property type="entry name" value="Beta-prop_EML"/>
    <property type="match status" value="1"/>
</dbReference>
<accession>A0A7J7JBK7</accession>
<dbReference type="FunFam" id="2.130.10.10:FF:000173">
    <property type="entry name" value="Cilia- and flagella-associated protein 52"/>
    <property type="match status" value="1"/>
</dbReference>